<dbReference type="AlphaFoldDB" id="A0A067R844"/>
<evidence type="ECO:0000256" key="3">
    <source>
        <dbReference type="ARBA" id="ARBA00004604"/>
    </source>
</evidence>
<evidence type="ECO:0000256" key="4">
    <source>
        <dbReference type="ARBA" id="ARBA00010878"/>
    </source>
</evidence>
<feature type="region of interest" description="Disordered" evidence="11">
    <location>
        <begin position="227"/>
        <end position="261"/>
    </location>
</feature>
<dbReference type="GO" id="GO:0006364">
    <property type="term" value="P:rRNA processing"/>
    <property type="evidence" value="ECO:0007669"/>
    <property type="project" value="UniProtKB-KW"/>
</dbReference>
<dbReference type="FunFam" id="2.80.10.50:FF:000061">
    <property type="entry name" value="Protein FRG1"/>
    <property type="match status" value="1"/>
</dbReference>
<keyword evidence="5" id="KW-0963">Cytoplasm</keyword>
<dbReference type="CDD" id="cd23338">
    <property type="entry name" value="beta-trefoil_FSCN_FRG1"/>
    <property type="match status" value="1"/>
</dbReference>
<accession>A0A067R844</accession>
<evidence type="ECO:0000256" key="11">
    <source>
        <dbReference type="SAM" id="MobiDB-lite"/>
    </source>
</evidence>
<dbReference type="STRING" id="136037.A0A067R844"/>
<evidence type="ECO:0000256" key="2">
    <source>
        <dbReference type="ARBA" id="ARBA00004496"/>
    </source>
</evidence>
<dbReference type="Proteomes" id="UP000027135">
    <property type="component" value="Unassembled WGS sequence"/>
</dbReference>
<gene>
    <name evidence="12" type="ORF">L798_09793</name>
</gene>
<keyword evidence="6" id="KW-0690">Ribosome biogenesis</keyword>
<evidence type="ECO:0000256" key="10">
    <source>
        <dbReference type="ARBA" id="ARBA00072064"/>
    </source>
</evidence>
<comment type="similarity">
    <text evidence="4">Belongs to the FRG1 family.</text>
</comment>
<sequence length="261" mass="29081">MAEYSNVKSGKLVLKGEKTGSHKKRKHKKQNRDKEDMPVKDEDALKHGGWWKVKQIEEMTGSIAVEFGNQTYVKALDNGLFTLGAPHSEGEGPSPEEVLTAFNVNDVKVALKSGYGKYLRVDKDGAVTGRSDAVGPMEQWEPIFQDGKLALLGCNGCFMSVAPDDDSVVATSKKVGSDEIVKVRSHAVKEVTPGSKLPEEEKGSLAQVEVNYVRKFQKFQDKKLRVNRSDRSELEQARQEGNLHEALLDRRSKMKADRYCK</sequence>
<evidence type="ECO:0000256" key="9">
    <source>
        <dbReference type="ARBA" id="ARBA00023242"/>
    </source>
</evidence>
<dbReference type="PANTHER" id="PTHR12928:SF0">
    <property type="entry name" value="FSHD REGION GENE 1"/>
    <property type="match status" value="1"/>
</dbReference>
<dbReference type="OMA" id="IEQWEPI"/>
<dbReference type="EMBL" id="KK852818">
    <property type="protein sequence ID" value="KDR15716.1"/>
    <property type="molecule type" value="Genomic_DNA"/>
</dbReference>
<comment type="subcellular location">
    <subcellularLocation>
        <location evidence="2">Cytoplasm</location>
    </subcellularLocation>
    <subcellularLocation>
        <location evidence="1">Nucleus</location>
        <location evidence="1">Cajal body</location>
    </subcellularLocation>
    <subcellularLocation>
        <location evidence="3">Nucleus</location>
        <location evidence="3">Nucleolus</location>
    </subcellularLocation>
</comment>
<dbReference type="InParanoid" id="A0A067R844"/>
<evidence type="ECO:0000256" key="6">
    <source>
        <dbReference type="ARBA" id="ARBA00022517"/>
    </source>
</evidence>
<dbReference type="GO" id="GO:0015030">
    <property type="term" value="C:Cajal body"/>
    <property type="evidence" value="ECO:0007669"/>
    <property type="project" value="UniProtKB-SubCell"/>
</dbReference>
<dbReference type="InterPro" id="IPR008999">
    <property type="entry name" value="Actin-crosslinking"/>
</dbReference>
<protein>
    <recommendedName>
        <fullName evidence="10">Protein FRG1 homolog</fullName>
    </recommendedName>
</protein>
<keyword evidence="13" id="KW-1185">Reference proteome</keyword>
<keyword evidence="8" id="KW-0698">rRNA processing</keyword>
<dbReference type="PANTHER" id="PTHR12928">
    <property type="entry name" value="FRG1 PROTEIN"/>
    <property type="match status" value="1"/>
</dbReference>
<organism evidence="12 13">
    <name type="scientific">Zootermopsis nevadensis</name>
    <name type="common">Dampwood termite</name>
    <dbReference type="NCBI Taxonomy" id="136037"/>
    <lineage>
        <taxon>Eukaryota</taxon>
        <taxon>Metazoa</taxon>
        <taxon>Ecdysozoa</taxon>
        <taxon>Arthropoda</taxon>
        <taxon>Hexapoda</taxon>
        <taxon>Insecta</taxon>
        <taxon>Pterygota</taxon>
        <taxon>Neoptera</taxon>
        <taxon>Polyneoptera</taxon>
        <taxon>Dictyoptera</taxon>
        <taxon>Blattodea</taxon>
        <taxon>Blattoidea</taxon>
        <taxon>Termitoidae</taxon>
        <taxon>Termopsidae</taxon>
        <taxon>Zootermopsis</taxon>
    </lineage>
</organism>
<keyword evidence="7" id="KW-0517">Myogenesis</keyword>
<evidence type="ECO:0000256" key="7">
    <source>
        <dbReference type="ARBA" id="ARBA00022541"/>
    </source>
</evidence>
<proteinExistence type="inferred from homology"/>
<dbReference type="GO" id="GO:0071013">
    <property type="term" value="C:catalytic step 2 spliceosome"/>
    <property type="evidence" value="ECO:0007669"/>
    <property type="project" value="TreeGrafter"/>
</dbReference>
<feature type="compositionally biased region" description="Basic and acidic residues" evidence="11">
    <location>
        <begin position="32"/>
        <end position="41"/>
    </location>
</feature>
<dbReference type="GO" id="GO:0055120">
    <property type="term" value="C:striated muscle dense body"/>
    <property type="evidence" value="ECO:0007669"/>
    <property type="project" value="TreeGrafter"/>
</dbReference>
<dbReference type="GO" id="GO:0005730">
    <property type="term" value="C:nucleolus"/>
    <property type="evidence" value="ECO:0007669"/>
    <property type="project" value="UniProtKB-SubCell"/>
</dbReference>
<feature type="region of interest" description="Disordered" evidence="11">
    <location>
        <begin position="1"/>
        <end position="41"/>
    </location>
</feature>
<evidence type="ECO:0000256" key="8">
    <source>
        <dbReference type="ARBA" id="ARBA00022552"/>
    </source>
</evidence>
<dbReference type="SUPFAM" id="SSF50405">
    <property type="entry name" value="Actin-crosslinking proteins"/>
    <property type="match status" value="1"/>
</dbReference>
<feature type="compositionally biased region" description="Basic residues" evidence="11">
    <location>
        <begin position="21"/>
        <end position="31"/>
    </location>
</feature>
<keyword evidence="9" id="KW-0539">Nucleus</keyword>
<evidence type="ECO:0000256" key="1">
    <source>
        <dbReference type="ARBA" id="ARBA00004408"/>
    </source>
</evidence>
<dbReference type="Pfam" id="PF06229">
    <property type="entry name" value="FRG1"/>
    <property type="match status" value="1"/>
</dbReference>
<dbReference type="InterPro" id="IPR010414">
    <property type="entry name" value="FRG1"/>
</dbReference>
<dbReference type="eggNOG" id="KOG3962">
    <property type="taxonomic scope" value="Eukaryota"/>
</dbReference>
<evidence type="ECO:0000313" key="12">
    <source>
        <dbReference type="EMBL" id="KDR15716.1"/>
    </source>
</evidence>
<dbReference type="FunCoup" id="A0A067R844">
    <property type="interactions" value="1495"/>
</dbReference>
<name>A0A067R844_ZOONE</name>
<dbReference type="Gene3D" id="2.80.10.50">
    <property type="match status" value="1"/>
</dbReference>
<dbReference type="GO" id="GO:0007517">
    <property type="term" value="P:muscle organ development"/>
    <property type="evidence" value="ECO:0007669"/>
    <property type="project" value="UniProtKB-KW"/>
</dbReference>
<dbReference type="GO" id="GO:0051015">
    <property type="term" value="F:actin filament binding"/>
    <property type="evidence" value="ECO:0007669"/>
    <property type="project" value="TreeGrafter"/>
</dbReference>
<evidence type="ECO:0000256" key="5">
    <source>
        <dbReference type="ARBA" id="ARBA00022490"/>
    </source>
</evidence>
<reference evidence="12 13" key="1">
    <citation type="journal article" date="2014" name="Nat. Commun.">
        <title>Molecular traces of alternative social organization in a termite genome.</title>
        <authorList>
            <person name="Terrapon N."/>
            <person name="Li C."/>
            <person name="Robertson H.M."/>
            <person name="Ji L."/>
            <person name="Meng X."/>
            <person name="Booth W."/>
            <person name="Chen Z."/>
            <person name="Childers C.P."/>
            <person name="Glastad K.M."/>
            <person name="Gokhale K."/>
            <person name="Gowin J."/>
            <person name="Gronenberg W."/>
            <person name="Hermansen R.A."/>
            <person name="Hu H."/>
            <person name="Hunt B.G."/>
            <person name="Huylmans A.K."/>
            <person name="Khalil S.M."/>
            <person name="Mitchell R.D."/>
            <person name="Munoz-Torres M.C."/>
            <person name="Mustard J.A."/>
            <person name="Pan H."/>
            <person name="Reese J.T."/>
            <person name="Scharf M.E."/>
            <person name="Sun F."/>
            <person name="Vogel H."/>
            <person name="Xiao J."/>
            <person name="Yang W."/>
            <person name="Yang Z."/>
            <person name="Yang Z."/>
            <person name="Zhou J."/>
            <person name="Zhu J."/>
            <person name="Brent C.S."/>
            <person name="Elsik C.G."/>
            <person name="Goodisman M.A."/>
            <person name="Liberles D.A."/>
            <person name="Roe R.M."/>
            <person name="Vargo E.L."/>
            <person name="Vilcinskas A."/>
            <person name="Wang J."/>
            <person name="Bornberg-Bauer E."/>
            <person name="Korb J."/>
            <person name="Zhang G."/>
            <person name="Liebig J."/>
        </authorList>
    </citation>
    <scope>NUCLEOTIDE SEQUENCE [LARGE SCALE GENOMIC DNA]</scope>
    <source>
        <tissue evidence="12">Whole organism</tissue>
    </source>
</reference>
<evidence type="ECO:0000313" key="13">
    <source>
        <dbReference type="Proteomes" id="UP000027135"/>
    </source>
</evidence>